<keyword evidence="12" id="KW-1185">Reference proteome</keyword>
<dbReference type="InterPro" id="IPR035906">
    <property type="entry name" value="MetI-like_sf"/>
</dbReference>
<keyword evidence="3 8" id="KW-0813">Transport</keyword>
<evidence type="ECO:0000313" key="11">
    <source>
        <dbReference type="EMBL" id="SKB51898.1"/>
    </source>
</evidence>
<dbReference type="InterPro" id="IPR000515">
    <property type="entry name" value="MetI-like"/>
</dbReference>
<proteinExistence type="inferred from homology"/>
<accession>A0A0Q3PQ28</accession>
<reference evidence="11 13" key="2">
    <citation type="submission" date="2017-02" db="EMBL/GenBank/DDBJ databases">
        <authorList>
            <person name="Peterson S.W."/>
        </authorList>
    </citation>
    <scope>NUCLEOTIDE SEQUENCE [LARGE SCALE GENOMIC DNA]</scope>
    <source>
        <strain evidence="11 13">DSM 9653</strain>
    </source>
</reference>
<dbReference type="AlphaFoldDB" id="A0A0Q3PQ28"/>
<evidence type="ECO:0000313" key="12">
    <source>
        <dbReference type="Proteomes" id="UP000051562"/>
    </source>
</evidence>
<evidence type="ECO:0000259" key="9">
    <source>
        <dbReference type="PROSITE" id="PS50928"/>
    </source>
</evidence>
<evidence type="ECO:0000256" key="6">
    <source>
        <dbReference type="ARBA" id="ARBA00022989"/>
    </source>
</evidence>
<gene>
    <name evidence="10" type="ORF">ARD30_08810</name>
    <name evidence="11" type="ORF">SAMN05660750_01120</name>
</gene>
<dbReference type="GO" id="GO:0055085">
    <property type="term" value="P:transmembrane transport"/>
    <property type="evidence" value="ECO:0007669"/>
    <property type="project" value="InterPro"/>
</dbReference>
<feature type="transmembrane region" description="Helical" evidence="8">
    <location>
        <begin position="112"/>
        <end position="136"/>
    </location>
</feature>
<dbReference type="PROSITE" id="PS50928">
    <property type="entry name" value="ABC_TM1"/>
    <property type="match status" value="1"/>
</dbReference>
<reference evidence="10 12" key="1">
    <citation type="submission" date="2015-10" db="EMBL/GenBank/DDBJ databases">
        <title>Draft genome of Bosea thiooxidans.</title>
        <authorList>
            <person name="Wang X."/>
        </authorList>
    </citation>
    <scope>NUCLEOTIDE SEQUENCE [LARGE SCALE GENOMIC DNA]</scope>
    <source>
        <strain evidence="10 12">CGMCC 9174</strain>
    </source>
</reference>
<dbReference type="Gene3D" id="1.10.3720.10">
    <property type="entry name" value="MetI-like"/>
    <property type="match status" value="1"/>
</dbReference>
<dbReference type="Pfam" id="PF00528">
    <property type="entry name" value="BPD_transp_1"/>
    <property type="match status" value="1"/>
</dbReference>
<feature type="transmembrane region" description="Helical" evidence="8">
    <location>
        <begin position="27"/>
        <end position="53"/>
    </location>
</feature>
<feature type="transmembrane region" description="Helical" evidence="8">
    <location>
        <begin position="219"/>
        <end position="241"/>
    </location>
</feature>
<dbReference type="EMBL" id="LMAR01000010">
    <property type="protein sequence ID" value="KQK31966.1"/>
    <property type="molecule type" value="Genomic_DNA"/>
</dbReference>
<keyword evidence="7 8" id="KW-0472">Membrane</keyword>
<dbReference type="Proteomes" id="UP000051562">
    <property type="component" value="Unassembled WGS sequence"/>
</dbReference>
<evidence type="ECO:0000256" key="4">
    <source>
        <dbReference type="ARBA" id="ARBA00022475"/>
    </source>
</evidence>
<dbReference type="PANTHER" id="PTHR42929">
    <property type="entry name" value="INNER MEMBRANE ABC TRANSPORTER PERMEASE PROTEIN YDCU-RELATED-RELATED"/>
    <property type="match status" value="1"/>
</dbReference>
<evidence type="ECO:0000313" key="10">
    <source>
        <dbReference type="EMBL" id="KQK31966.1"/>
    </source>
</evidence>
<organism evidence="10 12">
    <name type="scientific">Bosea thiooxidans</name>
    <dbReference type="NCBI Taxonomy" id="53254"/>
    <lineage>
        <taxon>Bacteria</taxon>
        <taxon>Pseudomonadati</taxon>
        <taxon>Pseudomonadota</taxon>
        <taxon>Alphaproteobacteria</taxon>
        <taxon>Hyphomicrobiales</taxon>
        <taxon>Boseaceae</taxon>
        <taxon>Bosea</taxon>
    </lineage>
</organism>
<keyword evidence="6 8" id="KW-1133">Transmembrane helix</keyword>
<dbReference type="SUPFAM" id="SSF161098">
    <property type="entry name" value="MetI-like"/>
    <property type="match status" value="1"/>
</dbReference>
<dbReference type="OrthoDB" id="9807047at2"/>
<evidence type="ECO:0000256" key="5">
    <source>
        <dbReference type="ARBA" id="ARBA00022692"/>
    </source>
</evidence>
<sequence length="295" mass="32500">MSASATTPNELRAGALRRRWWRRHRDGFGSLAAAGPALLFLLVLYLIPMAMLLAQSFEGASLPHYQKALTDDLYLRVLFDTLLIAACVSLLCLVLAYPVAYALSILPSPWPAVGIAFILLPFWTSVLVRTYGWMVLLGRNGLINRMLSDLGVIETPLPLLNNMTGVLIGMTHVLLPYMVFPLYAVMRRMDPNLAQAARGLGASGWDVFRRIYLPLTLPGVLAGMTLVFVLSIGFFITPALLGGGKVHMMAVLIEQQVRMFLNWGFAGALSAVLLGATLLVYIVLRRLLRGNMQWS</sequence>
<dbReference type="EMBL" id="FUYX01000002">
    <property type="protein sequence ID" value="SKB51898.1"/>
    <property type="molecule type" value="Genomic_DNA"/>
</dbReference>
<feature type="domain" description="ABC transmembrane type-1" evidence="9">
    <location>
        <begin position="78"/>
        <end position="284"/>
    </location>
</feature>
<dbReference type="CDD" id="cd06261">
    <property type="entry name" value="TM_PBP2"/>
    <property type="match status" value="1"/>
</dbReference>
<comment type="similarity">
    <text evidence="2">Belongs to the binding-protein-dependent transport system permease family. CysTW subfamily.</text>
</comment>
<name>A0A0Q3PQ28_9HYPH</name>
<evidence type="ECO:0000256" key="2">
    <source>
        <dbReference type="ARBA" id="ARBA00007069"/>
    </source>
</evidence>
<protein>
    <submittedName>
        <fullName evidence="10">ABC transporter permease</fullName>
    </submittedName>
    <submittedName>
        <fullName evidence="11">Putative spermidine/putrescine transport system permease protein</fullName>
    </submittedName>
</protein>
<evidence type="ECO:0000256" key="8">
    <source>
        <dbReference type="RuleBase" id="RU363032"/>
    </source>
</evidence>
<dbReference type="Proteomes" id="UP000190130">
    <property type="component" value="Unassembled WGS sequence"/>
</dbReference>
<evidence type="ECO:0000256" key="1">
    <source>
        <dbReference type="ARBA" id="ARBA00004651"/>
    </source>
</evidence>
<feature type="transmembrane region" description="Helical" evidence="8">
    <location>
        <begin position="166"/>
        <end position="185"/>
    </location>
</feature>
<feature type="transmembrane region" description="Helical" evidence="8">
    <location>
        <begin position="261"/>
        <end position="284"/>
    </location>
</feature>
<evidence type="ECO:0000256" key="3">
    <source>
        <dbReference type="ARBA" id="ARBA00022448"/>
    </source>
</evidence>
<keyword evidence="4" id="KW-1003">Cell membrane</keyword>
<feature type="transmembrane region" description="Helical" evidence="8">
    <location>
        <begin position="73"/>
        <end position="100"/>
    </location>
</feature>
<dbReference type="PANTHER" id="PTHR42929:SF5">
    <property type="entry name" value="ABC TRANSPORTER PERMEASE PROTEIN"/>
    <property type="match status" value="1"/>
</dbReference>
<dbReference type="STRING" id="53254.SAMN05660750_01120"/>
<evidence type="ECO:0000256" key="7">
    <source>
        <dbReference type="ARBA" id="ARBA00023136"/>
    </source>
</evidence>
<dbReference type="GO" id="GO:0005886">
    <property type="term" value="C:plasma membrane"/>
    <property type="evidence" value="ECO:0007669"/>
    <property type="project" value="UniProtKB-SubCell"/>
</dbReference>
<keyword evidence="5 8" id="KW-0812">Transmembrane</keyword>
<dbReference type="RefSeq" id="WP_055726813.1">
    <property type="nucleotide sequence ID" value="NZ_FUYX01000002.1"/>
</dbReference>
<evidence type="ECO:0000313" key="13">
    <source>
        <dbReference type="Proteomes" id="UP000190130"/>
    </source>
</evidence>
<comment type="subcellular location">
    <subcellularLocation>
        <location evidence="1 8">Cell membrane</location>
        <topology evidence="1 8">Multi-pass membrane protein</topology>
    </subcellularLocation>
</comment>